<sequence>MINDTAIDYINRALALARIRHAEILAAKNNEGLEPMYNSIVQQLIYLKNVVTGQEKDKSKLKEFTMGLYAAKEFEASDPVFADRIFSASFIAHQIRKGLKIKLPHEVESDYYERQKKLRNEHPNDFQC</sequence>
<reference evidence="2 3" key="1">
    <citation type="submission" date="2019-11" db="EMBL/GenBank/DDBJ databases">
        <title>The Phosphoenolpyruvate Phosphotransferase System Regulates Serratia proteamaculans 336X Biofilm Formation and Wheat Roots colonization.</title>
        <authorList>
            <person name="Liu F."/>
        </authorList>
    </citation>
    <scope>NUCLEOTIDE SEQUENCE [LARGE SCALE GENOMIC DNA]</scope>
    <source>
        <strain evidence="2 3">336X</strain>
    </source>
</reference>
<feature type="domain" description="Tsi6" evidence="1">
    <location>
        <begin position="5"/>
        <end position="94"/>
    </location>
</feature>
<evidence type="ECO:0000259" key="1">
    <source>
        <dbReference type="Pfam" id="PF18660"/>
    </source>
</evidence>
<dbReference type="RefSeq" id="WP_153859910.1">
    <property type="nucleotide sequence ID" value="NZ_CP045913.1"/>
</dbReference>
<proteinExistence type="predicted"/>
<evidence type="ECO:0000313" key="2">
    <source>
        <dbReference type="EMBL" id="QGH63123.1"/>
    </source>
</evidence>
<dbReference type="EMBL" id="CP045913">
    <property type="protein sequence ID" value="QGH63123.1"/>
    <property type="molecule type" value="Genomic_DNA"/>
</dbReference>
<protein>
    <recommendedName>
        <fullName evidence="1">Tsi6 domain-containing protein</fullName>
    </recommendedName>
</protein>
<name>A0A5Q2VI87_SERPR</name>
<gene>
    <name evidence="2" type="ORF">GHV41_20795</name>
</gene>
<evidence type="ECO:0000313" key="3">
    <source>
        <dbReference type="Proteomes" id="UP000381260"/>
    </source>
</evidence>
<dbReference type="Pfam" id="PF18660">
    <property type="entry name" value="Tsi6"/>
    <property type="match status" value="1"/>
</dbReference>
<dbReference type="InterPro" id="IPR040818">
    <property type="entry name" value="Tsi6"/>
</dbReference>
<dbReference type="Proteomes" id="UP000381260">
    <property type="component" value="Chromosome"/>
</dbReference>
<accession>A0A5Q2VI87</accession>
<organism evidence="2 3">
    <name type="scientific">Serratia proteamaculans</name>
    <dbReference type="NCBI Taxonomy" id="28151"/>
    <lineage>
        <taxon>Bacteria</taxon>
        <taxon>Pseudomonadati</taxon>
        <taxon>Pseudomonadota</taxon>
        <taxon>Gammaproteobacteria</taxon>
        <taxon>Enterobacterales</taxon>
        <taxon>Yersiniaceae</taxon>
        <taxon>Serratia</taxon>
    </lineage>
</organism>
<dbReference type="AlphaFoldDB" id="A0A5Q2VI87"/>